<dbReference type="InterPro" id="IPR009057">
    <property type="entry name" value="Homeodomain-like_sf"/>
</dbReference>
<reference evidence="8" key="2">
    <citation type="submission" date="2023-07" db="EMBL/GenBank/DDBJ databases">
        <authorList>
            <person name="Jung D.-H."/>
        </authorList>
    </citation>
    <scope>NUCLEOTIDE SEQUENCE [LARGE SCALE GENOMIC DNA]</scope>
    <source>
        <strain evidence="8">JA-25</strain>
    </source>
</reference>
<dbReference type="PROSITE" id="PS00041">
    <property type="entry name" value="HTH_ARAC_FAMILY_1"/>
    <property type="match status" value="1"/>
</dbReference>
<feature type="chain" id="PRO_5045381891" evidence="5">
    <location>
        <begin position="22"/>
        <end position="555"/>
    </location>
</feature>
<evidence type="ECO:0000256" key="2">
    <source>
        <dbReference type="ARBA" id="ARBA00023125"/>
    </source>
</evidence>
<evidence type="ECO:0000259" key="6">
    <source>
        <dbReference type="PROSITE" id="PS01124"/>
    </source>
</evidence>
<dbReference type="RefSeq" id="WP_166692172.1">
    <property type="nucleotide sequence ID" value="NZ_WAEL01000004.1"/>
</dbReference>
<feature type="transmembrane region" description="Helical" evidence="4">
    <location>
        <begin position="234"/>
        <end position="255"/>
    </location>
</feature>
<feature type="transmembrane region" description="Helical" evidence="4">
    <location>
        <begin position="315"/>
        <end position="348"/>
    </location>
</feature>
<feature type="domain" description="HTH araC/xylS-type" evidence="6">
    <location>
        <begin position="442"/>
        <end position="546"/>
    </location>
</feature>
<keyword evidence="5" id="KW-0732">Signal</keyword>
<keyword evidence="8" id="KW-1185">Reference proteome</keyword>
<dbReference type="Gene3D" id="1.10.10.60">
    <property type="entry name" value="Homeodomain-like"/>
    <property type="match status" value="2"/>
</dbReference>
<dbReference type="InterPro" id="IPR018060">
    <property type="entry name" value="HTH_AraC"/>
</dbReference>
<keyword evidence="3" id="KW-0804">Transcription</keyword>
<protein>
    <submittedName>
        <fullName evidence="7">Helix-turn-helix transcriptional regulator</fullName>
    </submittedName>
</protein>
<evidence type="ECO:0000256" key="1">
    <source>
        <dbReference type="ARBA" id="ARBA00023015"/>
    </source>
</evidence>
<feature type="transmembrane region" description="Helical" evidence="4">
    <location>
        <begin position="173"/>
        <end position="191"/>
    </location>
</feature>
<dbReference type="Proteomes" id="UP000606008">
    <property type="component" value="Unassembled WGS sequence"/>
</dbReference>
<dbReference type="EMBL" id="WAEL01000004">
    <property type="protein sequence ID" value="NID11038.1"/>
    <property type="molecule type" value="Genomic_DNA"/>
</dbReference>
<reference evidence="8" key="1">
    <citation type="submission" date="2019-09" db="EMBL/GenBank/DDBJ databases">
        <authorList>
            <person name="Jung D.-H."/>
        </authorList>
    </citation>
    <scope>NUCLEOTIDE SEQUENCE [LARGE SCALE GENOMIC DNA]</scope>
    <source>
        <strain evidence="8">JA-25</strain>
    </source>
</reference>
<evidence type="ECO:0000256" key="5">
    <source>
        <dbReference type="SAM" id="SignalP"/>
    </source>
</evidence>
<feature type="signal peptide" evidence="5">
    <location>
        <begin position="1"/>
        <end position="21"/>
    </location>
</feature>
<evidence type="ECO:0000256" key="3">
    <source>
        <dbReference type="ARBA" id="ARBA00023163"/>
    </source>
</evidence>
<feature type="transmembrane region" description="Helical" evidence="4">
    <location>
        <begin position="139"/>
        <end position="161"/>
    </location>
</feature>
<feature type="transmembrane region" description="Helical" evidence="4">
    <location>
        <begin position="360"/>
        <end position="377"/>
    </location>
</feature>
<evidence type="ECO:0000313" key="8">
    <source>
        <dbReference type="Proteomes" id="UP000606008"/>
    </source>
</evidence>
<dbReference type="InterPro" id="IPR018062">
    <property type="entry name" value="HTH_AraC-typ_CS"/>
</dbReference>
<keyword evidence="4" id="KW-1133">Transmembrane helix</keyword>
<dbReference type="SUPFAM" id="SSF46689">
    <property type="entry name" value="Homeodomain-like"/>
    <property type="match status" value="1"/>
</dbReference>
<feature type="transmembrane region" description="Helical" evidence="4">
    <location>
        <begin position="275"/>
        <end position="294"/>
    </location>
</feature>
<keyword evidence="4" id="KW-0472">Membrane</keyword>
<dbReference type="PANTHER" id="PTHR43280:SF29">
    <property type="entry name" value="ARAC-FAMILY TRANSCRIPTIONAL REGULATOR"/>
    <property type="match status" value="1"/>
</dbReference>
<dbReference type="PANTHER" id="PTHR43280">
    <property type="entry name" value="ARAC-FAMILY TRANSCRIPTIONAL REGULATOR"/>
    <property type="match status" value="1"/>
</dbReference>
<dbReference type="SMART" id="SM00342">
    <property type="entry name" value="HTH_ARAC"/>
    <property type="match status" value="1"/>
</dbReference>
<keyword evidence="2" id="KW-0238">DNA-binding</keyword>
<keyword evidence="1" id="KW-0805">Transcription regulation</keyword>
<feature type="transmembrane region" description="Helical" evidence="4">
    <location>
        <begin position="203"/>
        <end position="222"/>
    </location>
</feature>
<name>A0ABX0QJK9_9BACT</name>
<proteinExistence type="predicted"/>
<keyword evidence="4" id="KW-0812">Transmembrane</keyword>
<comment type="caution">
    <text evidence="7">The sequence shown here is derived from an EMBL/GenBank/DDBJ whole genome shotgun (WGS) entry which is preliminary data.</text>
</comment>
<evidence type="ECO:0000313" key="7">
    <source>
        <dbReference type="EMBL" id="NID11038.1"/>
    </source>
</evidence>
<sequence length="555" mass="63740">MKTNWLLLWLFLCLSSFQVNGQAQPTKAFTYHFVITELPENTPHDAQLFLSGNFTKWNSAHPDYQFQHMPDGSYQLTIRSALPRLEYKVTRGNWESVEGRESGKARTNRVLYQTNQTGVREVDVAILSWEDLSGTFHFYSIYDLLMLFSAFQGLLLLIAIPSIQNYNRSANRWLVLLLGLSSLLLFVRTVATYRDVAQAYTKLLLLPDLILFLYAPIFYIYLRKLLFNTSIPAAGWWRHFVPAVVQVIVYMPYLLSDSKLLQLKIVNRDPWLSGLFLLAGLLGLVYNVSYWLLCRRTIRTYQEQHQMNLSTEPQVHYLNTVLTVQAVCLGLWFFFFGLVTIGSLAAGADGISIAEKNVDLIWLTFSSIIYLLGYYAIHQPEIFKLPDTEPERSLVIPVSVEQVTSMPVPQQLSQPVNQAIPDITAPDPPTAGQAESPTALRQQVDAYIKRHKPYTNPNLTLAELAIRLRIPPHVLSKVLNEEYNKNFFDFINYHRIEELKRRLDDPGFRSYTVLSMAYEVGFNSKTAFNRSFKKLTNQTPSEYLSIHTSRPELVE</sequence>
<gene>
    <name evidence="7" type="ORF">F7231_12735</name>
</gene>
<accession>A0ABX0QJK9</accession>
<evidence type="ECO:0000256" key="4">
    <source>
        <dbReference type="SAM" id="Phobius"/>
    </source>
</evidence>
<dbReference type="Pfam" id="PF12833">
    <property type="entry name" value="HTH_18"/>
    <property type="match status" value="1"/>
</dbReference>
<organism evidence="7 8">
    <name type="scientific">Fibrivirga algicola</name>
    <dbReference type="NCBI Taxonomy" id="2950420"/>
    <lineage>
        <taxon>Bacteria</taxon>
        <taxon>Pseudomonadati</taxon>
        <taxon>Bacteroidota</taxon>
        <taxon>Cytophagia</taxon>
        <taxon>Cytophagales</taxon>
        <taxon>Spirosomataceae</taxon>
        <taxon>Fibrivirga</taxon>
    </lineage>
</organism>
<dbReference type="PROSITE" id="PS01124">
    <property type="entry name" value="HTH_ARAC_FAMILY_2"/>
    <property type="match status" value="1"/>
</dbReference>